<dbReference type="HOGENOM" id="CLU_128691_0_0_9"/>
<dbReference type="GO" id="GO:0050821">
    <property type="term" value="P:protein stabilization"/>
    <property type="evidence" value="ECO:0007669"/>
    <property type="project" value="TreeGrafter"/>
</dbReference>
<dbReference type="GO" id="GO:0005829">
    <property type="term" value="C:cytosol"/>
    <property type="evidence" value="ECO:0007669"/>
    <property type="project" value="TreeGrafter"/>
</dbReference>
<organism evidence="5 6">
    <name type="scientific">Halothermothrix orenii (strain H 168 / OCM 544 / DSM 9562)</name>
    <dbReference type="NCBI Taxonomy" id="373903"/>
    <lineage>
        <taxon>Bacteria</taxon>
        <taxon>Bacillati</taxon>
        <taxon>Bacillota</taxon>
        <taxon>Clostridia</taxon>
        <taxon>Halanaerobiales</taxon>
        <taxon>Halothermotrichaceae</taxon>
        <taxon>Halothermothrix</taxon>
    </lineage>
</organism>
<dbReference type="Proteomes" id="UP000000719">
    <property type="component" value="Chromosome"/>
</dbReference>
<name>B8CYZ7_HALOH</name>
<feature type="transmembrane region" description="Helical" evidence="4">
    <location>
        <begin position="12"/>
        <end position="29"/>
    </location>
</feature>
<gene>
    <name evidence="5" type="ordered locus">Hore_17670</name>
</gene>
<keyword evidence="4" id="KW-1133">Transmembrane helix</keyword>
<keyword evidence="2" id="KW-0732">Signal</keyword>
<dbReference type="InterPro" id="IPR024930">
    <property type="entry name" value="Skp_dom_sf"/>
</dbReference>
<dbReference type="KEGG" id="hor:Hore_17670"/>
<dbReference type="Pfam" id="PF03938">
    <property type="entry name" value="OmpH"/>
    <property type="match status" value="1"/>
</dbReference>
<dbReference type="InterPro" id="IPR005632">
    <property type="entry name" value="Chaperone_Skp"/>
</dbReference>
<proteinExistence type="inferred from homology"/>
<dbReference type="SUPFAM" id="SSF111384">
    <property type="entry name" value="OmpH-like"/>
    <property type="match status" value="1"/>
</dbReference>
<feature type="coiled-coil region" evidence="3">
    <location>
        <begin position="60"/>
        <end position="107"/>
    </location>
</feature>
<evidence type="ECO:0000256" key="1">
    <source>
        <dbReference type="ARBA" id="ARBA00009091"/>
    </source>
</evidence>
<keyword evidence="4" id="KW-0472">Membrane</keyword>
<protein>
    <submittedName>
        <fullName evidence="5">Outer membrane chaperone Skp (OmpH)</fullName>
    </submittedName>
</protein>
<dbReference type="EMBL" id="CP001098">
    <property type="protein sequence ID" value="ACL70516.1"/>
    <property type="molecule type" value="Genomic_DNA"/>
</dbReference>
<dbReference type="PANTHER" id="PTHR35089:SF1">
    <property type="entry name" value="CHAPERONE PROTEIN SKP"/>
    <property type="match status" value="1"/>
</dbReference>
<dbReference type="STRING" id="373903.Hore_17670"/>
<evidence type="ECO:0000256" key="4">
    <source>
        <dbReference type="SAM" id="Phobius"/>
    </source>
</evidence>
<reference evidence="5 6" key="1">
    <citation type="journal article" date="2009" name="PLoS ONE">
        <title>Genome analysis of the anaerobic thermohalophilic bacterium Halothermothrix orenii.</title>
        <authorList>
            <person name="Mavromatis K."/>
            <person name="Ivanova N."/>
            <person name="Anderson I."/>
            <person name="Lykidis A."/>
            <person name="Hooper S.D."/>
            <person name="Sun H."/>
            <person name="Kunin V."/>
            <person name="Lapidus A."/>
            <person name="Hugenholtz P."/>
            <person name="Patel B."/>
            <person name="Kyrpides N.C."/>
        </authorList>
    </citation>
    <scope>NUCLEOTIDE SEQUENCE [LARGE SCALE GENOMIC DNA]</scope>
    <source>
        <strain evidence="6">H 168 / OCM 544 / DSM 9562</strain>
    </source>
</reference>
<dbReference type="GO" id="GO:0051082">
    <property type="term" value="F:unfolded protein binding"/>
    <property type="evidence" value="ECO:0007669"/>
    <property type="project" value="InterPro"/>
</dbReference>
<keyword evidence="6" id="KW-1185">Reference proteome</keyword>
<dbReference type="OrthoDB" id="1629169at2"/>
<keyword evidence="3" id="KW-0175">Coiled coil</keyword>
<evidence type="ECO:0000313" key="5">
    <source>
        <dbReference type="EMBL" id="ACL70516.1"/>
    </source>
</evidence>
<evidence type="ECO:0000256" key="3">
    <source>
        <dbReference type="SAM" id="Coils"/>
    </source>
</evidence>
<dbReference type="RefSeq" id="WP_015923486.1">
    <property type="nucleotide sequence ID" value="NC_011899.1"/>
</dbReference>
<sequence>MNIKNKLVKNKLGYPTIILITVLVITFLFNPISILKAGDEAEGKIAYVDVQAVFNEHPEKVKAEKELNQLAQSMQAELEEKAKNLPESEQQELVNEYQMKLTRQEQEMIHGLLVKIDKAIKIVAEQKKVRLVLDKKNVIYGGYDLTQDVIDYIKENYEETEKGVVDTDVSLDDKGNSRN</sequence>
<comment type="similarity">
    <text evidence="1">Belongs to the Skp family.</text>
</comment>
<dbReference type="Gene3D" id="3.30.910.20">
    <property type="entry name" value="Skp domain"/>
    <property type="match status" value="1"/>
</dbReference>
<evidence type="ECO:0000256" key="2">
    <source>
        <dbReference type="ARBA" id="ARBA00022729"/>
    </source>
</evidence>
<dbReference type="SMART" id="SM00935">
    <property type="entry name" value="OmpH"/>
    <property type="match status" value="1"/>
</dbReference>
<dbReference type="AlphaFoldDB" id="B8CYZ7"/>
<evidence type="ECO:0000313" key="6">
    <source>
        <dbReference type="Proteomes" id="UP000000719"/>
    </source>
</evidence>
<accession>B8CYZ7</accession>
<dbReference type="eggNOG" id="COG2825">
    <property type="taxonomic scope" value="Bacteria"/>
</dbReference>
<keyword evidence="4" id="KW-0812">Transmembrane</keyword>
<dbReference type="PANTHER" id="PTHR35089">
    <property type="entry name" value="CHAPERONE PROTEIN SKP"/>
    <property type="match status" value="1"/>
</dbReference>